<sequence length="57" mass="6576">MFGLFKKKTDLEKLQDQYKKLQKEAFDLSKSNRQKSDAKLKEADDVGKKIDALKAKS</sequence>
<protein>
    <recommendedName>
        <fullName evidence="4">Lacal_2735 family protein</fullName>
    </recommendedName>
</protein>
<keyword evidence="3" id="KW-1185">Reference proteome</keyword>
<evidence type="ECO:0000313" key="2">
    <source>
        <dbReference type="EMBL" id="EMY81598.1"/>
    </source>
</evidence>
<dbReference type="AlphaFoldDB" id="N1X0N3"/>
<dbReference type="STRING" id="1189619.pgond44_07095"/>
<dbReference type="Proteomes" id="UP000012317">
    <property type="component" value="Unassembled WGS sequence"/>
</dbReference>
<accession>N1X0N3</accession>
<name>N1X0N3_9FLAO</name>
<evidence type="ECO:0008006" key="4">
    <source>
        <dbReference type="Google" id="ProtNLM"/>
    </source>
</evidence>
<keyword evidence="1" id="KW-0175">Coiled coil</keyword>
<evidence type="ECO:0000313" key="3">
    <source>
        <dbReference type="Proteomes" id="UP000012317"/>
    </source>
</evidence>
<dbReference type="NCBIfam" id="NF033487">
    <property type="entry name" value="Lacal_2735_fam"/>
    <property type="match status" value="1"/>
</dbReference>
<reference evidence="2 3" key="1">
    <citation type="journal article" date="2014" name="Genome Biol. Evol.">
        <title>Extensive gene acquisition in the extremely psychrophilic bacterial species Psychroflexus torquis and the link to sea-ice ecosystem specialism.</title>
        <authorList>
            <person name="Feng S."/>
            <person name="Powell S.M."/>
            <person name="Wilson R."/>
            <person name="Bowman J.P."/>
        </authorList>
    </citation>
    <scope>NUCLEOTIDE SEQUENCE [LARGE SCALE GENOMIC DNA]</scope>
    <source>
        <strain evidence="2 3">ACAM 44</strain>
    </source>
</reference>
<dbReference type="Pfam" id="PF20027">
    <property type="entry name" value="DUF6435"/>
    <property type="match status" value="1"/>
</dbReference>
<dbReference type="eggNOG" id="ENOG5033BNC">
    <property type="taxonomic scope" value="Bacteria"/>
</dbReference>
<dbReference type="EMBL" id="APLF01000005">
    <property type="protein sequence ID" value="EMY81598.1"/>
    <property type="molecule type" value="Genomic_DNA"/>
</dbReference>
<feature type="coiled-coil region" evidence="1">
    <location>
        <begin position="4"/>
        <end position="31"/>
    </location>
</feature>
<gene>
    <name evidence="2" type="ORF">pgond44_07095</name>
</gene>
<comment type="caution">
    <text evidence="2">The sequence shown here is derived from an EMBL/GenBank/DDBJ whole genome shotgun (WGS) entry which is preliminary data.</text>
</comment>
<dbReference type="RefSeq" id="WP_003438978.1">
    <property type="nucleotide sequence ID" value="NZ_APLF01000005.1"/>
</dbReference>
<dbReference type="InterPro" id="IPR045493">
    <property type="entry name" value="DUF6435"/>
</dbReference>
<proteinExistence type="predicted"/>
<evidence type="ECO:0000256" key="1">
    <source>
        <dbReference type="SAM" id="Coils"/>
    </source>
</evidence>
<organism evidence="2 3">
    <name type="scientific">Psychroflexus gondwanensis ACAM 44</name>
    <dbReference type="NCBI Taxonomy" id="1189619"/>
    <lineage>
        <taxon>Bacteria</taxon>
        <taxon>Pseudomonadati</taxon>
        <taxon>Bacteroidota</taxon>
        <taxon>Flavobacteriia</taxon>
        <taxon>Flavobacteriales</taxon>
        <taxon>Flavobacteriaceae</taxon>
        <taxon>Psychroflexus</taxon>
    </lineage>
</organism>